<evidence type="ECO:0000256" key="1">
    <source>
        <dbReference type="SAM" id="MobiDB-lite"/>
    </source>
</evidence>
<gene>
    <name evidence="2" type="ORF">WICANDRAFT_80450</name>
</gene>
<dbReference type="EMBL" id="KV454212">
    <property type="protein sequence ID" value="ODQ58305.1"/>
    <property type="molecule type" value="Genomic_DNA"/>
</dbReference>
<keyword evidence="3" id="KW-1185">Reference proteome</keyword>
<accession>A0A1E3NYW1</accession>
<proteinExistence type="predicted"/>
<reference evidence="2 3" key="1">
    <citation type="journal article" date="2016" name="Proc. Natl. Acad. Sci. U.S.A.">
        <title>Comparative genomics of biotechnologically important yeasts.</title>
        <authorList>
            <person name="Riley R."/>
            <person name="Haridas S."/>
            <person name="Wolfe K.H."/>
            <person name="Lopes M.R."/>
            <person name="Hittinger C.T."/>
            <person name="Goeker M."/>
            <person name="Salamov A.A."/>
            <person name="Wisecaver J.H."/>
            <person name="Long T.M."/>
            <person name="Calvey C.H."/>
            <person name="Aerts A.L."/>
            <person name="Barry K.W."/>
            <person name="Choi C."/>
            <person name="Clum A."/>
            <person name="Coughlan A.Y."/>
            <person name="Deshpande S."/>
            <person name="Douglass A.P."/>
            <person name="Hanson S.J."/>
            <person name="Klenk H.-P."/>
            <person name="LaButti K.M."/>
            <person name="Lapidus A."/>
            <person name="Lindquist E.A."/>
            <person name="Lipzen A.M."/>
            <person name="Meier-Kolthoff J.P."/>
            <person name="Ohm R.A."/>
            <person name="Otillar R.P."/>
            <person name="Pangilinan J.L."/>
            <person name="Peng Y."/>
            <person name="Rokas A."/>
            <person name="Rosa C.A."/>
            <person name="Scheuner C."/>
            <person name="Sibirny A.A."/>
            <person name="Slot J.C."/>
            <person name="Stielow J.B."/>
            <person name="Sun H."/>
            <person name="Kurtzman C.P."/>
            <person name="Blackwell M."/>
            <person name="Grigoriev I.V."/>
            <person name="Jeffries T.W."/>
        </authorList>
    </citation>
    <scope>NUCLEOTIDE SEQUENCE [LARGE SCALE GENOMIC DNA]</scope>
    <source>
        <strain evidence="3">ATCC 58044 / CBS 1984 / NCYC 433 / NRRL Y-366-8</strain>
    </source>
</reference>
<evidence type="ECO:0000313" key="2">
    <source>
        <dbReference type="EMBL" id="ODQ58305.1"/>
    </source>
</evidence>
<organism evidence="2 3">
    <name type="scientific">Wickerhamomyces anomalus (strain ATCC 58044 / CBS 1984 / NCYC 433 / NRRL Y-366-8)</name>
    <name type="common">Yeast</name>
    <name type="synonym">Hansenula anomala</name>
    <dbReference type="NCBI Taxonomy" id="683960"/>
    <lineage>
        <taxon>Eukaryota</taxon>
        <taxon>Fungi</taxon>
        <taxon>Dikarya</taxon>
        <taxon>Ascomycota</taxon>
        <taxon>Saccharomycotina</taxon>
        <taxon>Saccharomycetes</taxon>
        <taxon>Phaffomycetales</taxon>
        <taxon>Wickerhamomycetaceae</taxon>
        <taxon>Wickerhamomyces</taxon>
    </lineage>
</organism>
<feature type="region of interest" description="Disordered" evidence="1">
    <location>
        <begin position="470"/>
        <end position="499"/>
    </location>
</feature>
<dbReference type="Proteomes" id="UP000094112">
    <property type="component" value="Unassembled WGS sequence"/>
</dbReference>
<dbReference type="RefSeq" id="XP_019037512.1">
    <property type="nucleotide sequence ID" value="XM_019185065.1"/>
</dbReference>
<protein>
    <submittedName>
        <fullName evidence="2">Uncharacterized protein</fullName>
    </submittedName>
</protein>
<sequence>MSAEPTANDTSSLGIDNNAQLVDEIKDIIHANRDQLFENIEKEVEKDLVEINHSNLLRNFHHVNSPSSVEPQLTNLWISQIYTFIVLEVLKVDAMRFPKNNKINVDYGPFSFTTFINLWKLPFSIATSTNVSLDGRDKMILKGSSNQLTRRLADIEIENFSKVNYEGYLLKNIKQMEDEVFDRVRKLNISSYIPKLKTLLDLTSAICFDCHEYRLAAVPEKDLASQFCYRVITPVVEFLSFVFSITLTSQEDCGLKFDNTLPVDALQKELEGLGATSLHADTVVTMVDPDSSDKDKSDKRVLLIEHKKPPLVSQMRLPDDLEKIKGILLQVFSYKACSNELNCGIINDLYGSLLVFFDSNDFKHTEDGLFTLKNVQSYQVNDVEFFHQVDDNEKHHLTSRIIVSMMIYMEIKKYMKKDSEKGTKTTQPVSGLELKMDQSNYRVPLKVLNSKVNESIKDLNLKKDKKLSTLKSDEKSKGQKRVLRSATSGKAKRKKGLRP</sequence>
<evidence type="ECO:0000313" key="3">
    <source>
        <dbReference type="Proteomes" id="UP000094112"/>
    </source>
</evidence>
<dbReference type="GeneID" id="30202311"/>
<name>A0A1E3NYW1_WICAA</name>
<dbReference type="AlphaFoldDB" id="A0A1E3NYW1"/>
<feature type="compositionally biased region" description="Basic residues" evidence="1">
    <location>
        <begin position="490"/>
        <end position="499"/>
    </location>
</feature>